<dbReference type="PANTHER" id="PTHR23517:SF15">
    <property type="entry name" value="PROTON-DEPENDENT OLIGOPEPTIDE FAMILY TRANSPORT PROTEIN"/>
    <property type="match status" value="1"/>
</dbReference>
<evidence type="ECO:0000256" key="8">
    <source>
        <dbReference type="RuleBase" id="RU003755"/>
    </source>
</evidence>
<evidence type="ECO:0000313" key="10">
    <source>
        <dbReference type="Proteomes" id="UP000422232"/>
    </source>
</evidence>
<keyword evidence="10" id="KW-1185">Reference proteome</keyword>
<dbReference type="InterPro" id="IPR005279">
    <property type="entry name" value="Dipep/tripep_permease"/>
</dbReference>
<dbReference type="Gene3D" id="1.20.1250.20">
    <property type="entry name" value="MFS general substrate transporter like domains"/>
    <property type="match status" value="1"/>
</dbReference>
<dbReference type="InterPro" id="IPR050171">
    <property type="entry name" value="MFS_Transporters"/>
</dbReference>
<keyword evidence="5" id="KW-0653">Protein transport</keyword>
<dbReference type="InterPro" id="IPR018456">
    <property type="entry name" value="PTR2_symporter_CS"/>
</dbReference>
<accession>A0A9Q6LS72</accession>
<evidence type="ECO:0000256" key="2">
    <source>
        <dbReference type="ARBA" id="ARBA00022448"/>
    </source>
</evidence>
<comment type="similarity">
    <text evidence="8">Belongs to the major facilitator superfamily. Proton-dependent oligopeptide transporter (POT/PTR) (TC 2.A.17) family.</text>
</comment>
<evidence type="ECO:0000256" key="5">
    <source>
        <dbReference type="ARBA" id="ARBA00022856"/>
    </source>
</evidence>
<reference evidence="9 10" key="1">
    <citation type="submission" date="2019-04" db="EMBL/GenBank/DDBJ databases">
        <title>Complete genome sequencing of Piscirickettsia salmonis strain Psal-009.</title>
        <authorList>
            <person name="Schober I."/>
            <person name="Bunk B."/>
            <person name="Sproer C."/>
            <person name="Carril G.P."/>
            <person name="Riedel T."/>
            <person name="Flores-Herrera P.A."/>
            <person name="Nourdin-Galindo G."/>
            <person name="Marshall S.H."/>
            <person name="Overmann J."/>
        </authorList>
    </citation>
    <scope>NUCLEOTIDE SEQUENCE [LARGE SCALE GENOMIC DNA]</scope>
    <source>
        <strain evidence="9 10">Psal-009</strain>
    </source>
</reference>
<evidence type="ECO:0000256" key="1">
    <source>
        <dbReference type="ARBA" id="ARBA00004651"/>
    </source>
</evidence>
<dbReference type="GO" id="GO:0006857">
    <property type="term" value="P:oligopeptide transport"/>
    <property type="evidence" value="ECO:0007669"/>
    <property type="project" value="InterPro"/>
</dbReference>
<evidence type="ECO:0000313" key="9">
    <source>
        <dbReference type="EMBL" id="QGO05117.1"/>
    </source>
</evidence>
<dbReference type="GO" id="GO:1904680">
    <property type="term" value="F:peptide transmembrane transporter activity"/>
    <property type="evidence" value="ECO:0007669"/>
    <property type="project" value="InterPro"/>
</dbReference>
<keyword evidence="4 8" id="KW-0812">Transmembrane</keyword>
<dbReference type="PANTHER" id="PTHR23517">
    <property type="entry name" value="RESISTANCE PROTEIN MDTM, PUTATIVE-RELATED-RELATED"/>
    <property type="match status" value="1"/>
</dbReference>
<dbReference type="SUPFAM" id="SSF103473">
    <property type="entry name" value="MFS general substrate transporter"/>
    <property type="match status" value="1"/>
</dbReference>
<evidence type="ECO:0000256" key="6">
    <source>
        <dbReference type="ARBA" id="ARBA00022989"/>
    </source>
</evidence>
<protein>
    <submittedName>
        <fullName evidence="9">Dipeptide and tripeptide permease A</fullName>
    </submittedName>
</protein>
<dbReference type="InterPro" id="IPR036259">
    <property type="entry name" value="MFS_trans_sf"/>
</dbReference>
<keyword evidence="3" id="KW-1003">Cell membrane</keyword>
<dbReference type="PROSITE" id="PS01023">
    <property type="entry name" value="PTR2_2"/>
    <property type="match status" value="1"/>
</dbReference>
<dbReference type="CDD" id="cd17346">
    <property type="entry name" value="MFS_DtpA_like"/>
    <property type="match status" value="1"/>
</dbReference>
<dbReference type="GO" id="GO:0005886">
    <property type="term" value="C:plasma membrane"/>
    <property type="evidence" value="ECO:0007669"/>
    <property type="project" value="UniProtKB-SubCell"/>
</dbReference>
<keyword evidence="5" id="KW-0571">Peptide transport</keyword>
<dbReference type="Pfam" id="PF00854">
    <property type="entry name" value="PTR2"/>
    <property type="match status" value="1"/>
</dbReference>
<keyword evidence="7" id="KW-0472">Membrane</keyword>
<dbReference type="RefSeq" id="WP_054300223.1">
    <property type="nucleotide sequence ID" value="NZ_CP012413.1"/>
</dbReference>
<keyword evidence="6" id="KW-1133">Transmembrane helix</keyword>
<dbReference type="EMBL" id="CP038908">
    <property type="protein sequence ID" value="QGO05117.1"/>
    <property type="molecule type" value="Genomic_DNA"/>
</dbReference>
<evidence type="ECO:0000256" key="7">
    <source>
        <dbReference type="ARBA" id="ARBA00023136"/>
    </source>
</evidence>
<dbReference type="NCBIfam" id="TIGR00924">
    <property type="entry name" value="yjdL_sub1_fam"/>
    <property type="match status" value="1"/>
</dbReference>
<dbReference type="InterPro" id="IPR000109">
    <property type="entry name" value="POT_fam"/>
</dbReference>
<organism evidence="9 10">
    <name type="scientific">Piscirickettsia salmonis</name>
    <dbReference type="NCBI Taxonomy" id="1238"/>
    <lineage>
        <taxon>Bacteria</taxon>
        <taxon>Pseudomonadati</taxon>
        <taxon>Pseudomonadota</taxon>
        <taxon>Gammaproteobacteria</taxon>
        <taxon>Thiotrichales</taxon>
        <taxon>Piscirickettsiaceae</taxon>
        <taxon>Piscirickettsia</taxon>
    </lineage>
</organism>
<evidence type="ECO:0000256" key="3">
    <source>
        <dbReference type="ARBA" id="ARBA00022475"/>
    </source>
</evidence>
<gene>
    <name evidence="9" type="primary">dtpA_1</name>
    <name evidence="9" type="ORF">Psal009_00997</name>
</gene>
<name>A0A9Q6LS72_PISSA</name>
<comment type="subcellular location">
    <subcellularLocation>
        <location evidence="1">Cell membrane</location>
        <topology evidence="1">Multi-pass membrane protein</topology>
    </subcellularLocation>
    <subcellularLocation>
        <location evidence="8">Membrane</location>
        <topology evidence="8">Multi-pass membrane protein</topology>
    </subcellularLocation>
</comment>
<sequence>MINQQPKGLYLLCFTELWERFGFYTVQTILILYMSKGLLFSDHRAYLLYGTFSALLYLTPVLGGFVADRYIGFQRSIILGGLLFVLSYLLCALPGQAAFFWGLTFLIIGNGFLKPNVSSIVGELYEKDDPRRDGGFTLFYMGINIGALIPPIFAGDLVHQHGWHSGFLLAAVGMFIGLISFIYGRYRLQGKGGVPKGSPLYRQLLTYLNRIHFLLACTIVICAFIIHALFKIPTITSTVLIIASILIVLWVLIIALRESDDIRNKMIAALILTVISVGFWALYNQTFTSLMLFAERNMQPNFLGMTINAEFTHAASHGVLSTG</sequence>
<keyword evidence="2 8" id="KW-0813">Transport</keyword>
<dbReference type="Proteomes" id="UP000422232">
    <property type="component" value="Chromosome"/>
</dbReference>
<evidence type="ECO:0000256" key="4">
    <source>
        <dbReference type="ARBA" id="ARBA00022692"/>
    </source>
</evidence>
<proteinExistence type="inferred from homology"/>
<dbReference type="AlphaFoldDB" id="A0A9Q6LS72"/>